<dbReference type="Proteomes" id="UP000663929">
    <property type="component" value="Chromosome"/>
</dbReference>
<evidence type="ECO:0000313" key="1">
    <source>
        <dbReference type="EMBL" id="QTD50848.1"/>
    </source>
</evidence>
<dbReference type="KEGG" id="scor:J3U87_00135"/>
<dbReference type="EMBL" id="CP071793">
    <property type="protein sequence ID" value="QTD50848.1"/>
    <property type="molecule type" value="Genomic_DNA"/>
</dbReference>
<protein>
    <submittedName>
        <fullName evidence="1">Uncharacterized protein</fullName>
    </submittedName>
</protein>
<reference evidence="1" key="1">
    <citation type="submission" date="2021-03" db="EMBL/GenBank/DDBJ databases">
        <title>Acanthopleuribacteraceae sp. M133.</title>
        <authorList>
            <person name="Wang G."/>
        </authorList>
    </citation>
    <scope>NUCLEOTIDE SEQUENCE</scope>
    <source>
        <strain evidence="1">M133</strain>
    </source>
</reference>
<evidence type="ECO:0000313" key="2">
    <source>
        <dbReference type="Proteomes" id="UP000663929"/>
    </source>
</evidence>
<sequence>MEYPLRSTIGRSHAATDPFTPGSARGFRWKTGLWLWILLVWIPLPAQSGSSAPPTAEPNWDEVSDKLCKIIRSRNADNFSQELMRLQREMEFNLIQDYNKCDCEKRGAFSGGSLLRAATYYRSIEVVKIIFVELLKNPDGQRGLAEYLNHRELDGMTLLDWVRQRVEFLSKNDRLKAQLSQSVNYMIGYRKRGAKFSCELLEESTCEESYQEFLDRIVKR</sequence>
<gene>
    <name evidence="1" type="ORF">J3U87_00135</name>
</gene>
<organism evidence="1 2">
    <name type="scientific">Sulfidibacter corallicola</name>
    <dbReference type="NCBI Taxonomy" id="2818388"/>
    <lineage>
        <taxon>Bacteria</taxon>
        <taxon>Pseudomonadati</taxon>
        <taxon>Acidobacteriota</taxon>
        <taxon>Holophagae</taxon>
        <taxon>Acanthopleuribacterales</taxon>
        <taxon>Acanthopleuribacteraceae</taxon>
        <taxon>Sulfidibacter</taxon>
    </lineage>
</organism>
<name>A0A8A4TPF1_SULCO</name>
<keyword evidence="2" id="KW-1185">Reference proteome</keyword>
<dbReference type="AlphaFoldDB" id="A0A8A4TPF1"/>
<proteinExistence type="predicted"/>
<accession>A0A8A4TPF1</accession>
<dbReference type="RefSeq" id="WP_237380937.1">
    <property type="nucleotide sequence ID" value="NZ_CP071793.1"/>
</dbReference>